<dbReference type="Gene3D" id="3.40.50.300">
    <property type="entry name" value="P-loop containing nucleotide triphosphate hydrolases"/>
    <property type="match status" value="1"/>
</dbReference>
<keyword evidence="3" id="KW-0804">Transcription</keyword>
<dbReference type="InterPro" id="IPR036388">
    <property type="entry name" value="WH-like_DNA-bd_sf"/>
</dbReference>
<dbReference type="GO" id="GO:0006355">
    <property type="term" value="P:regulation of DNA-templated transcription"/>
    <property type="evidence" value="ECO:0007669"/>
    <property type="project" value="InterPro"/>
</dbReference>
<evidence type="ECO:0000256" key="3">
    <source>
        <dbReference type="ARBA" id="ARBA00023163"/>
    </source>
</evidence>
<dbReference type="CDD" id="cd06170">
    <property type="entry name" value="LuxR_C_like"/>
    <property type="match status" value="1"/>
</dbReference>
<dbReference type="SUPFAM" id="SSF48452">
    <property type="entry name" value="TPR-like"/>
    <property type="match status" value="1"/>
</dbReference>
<evidence type="ECO:0000313" key="5">
    <source>
        <dbReference type="EMBL" id="CCQ48370.1"/>
    </source>
</evidence>
<dbReference type="PROSITE" id="PS50043">
    <property type="entry name" value="HTH_LUXR_2"/>
    <property type="match status" value="1"/>
</dbReference>
<accession>A0A024H869</accession>
<keyword evidence="1" id="KW-0805">Transcription regulation</keyword>
<name>A0A024H869_9MICC</name>
<dbReference type="AlphaFoldDB" id="A0A024H869"/>
<dbReference type="InterPro" id="IPR016032">
    <property type="entry name" value="Sig_transdc_resp-reg_C-effctor"/>
</dbReference>
<reference evidence="6" key="1">
    <citation type="journal article" date="2014" name="Genome Announc.">
        <title>Genome Sequence of Arthrobacter siccitolerans 4J27, a Xeroprotectant-Producing Desiccation-Tolerant Microorganism.</title>
        <authorList>
            <person name="Manzanera M."/>
            <person name="Santa-Cruz-Calvo L."/>
            <person name="Vilchez J.I."/>
            <person name="Garcia-Fontana C."/>
            <person name="Silva-Castro G.A."/>
            <person name="Calvo C."/>
            <person name="Gonzalez-Lopez J."/>
        </authorList>
    </citation>
    <scope>NUCLEOTIDE SEQUENCE [LARGE SCALE GENOMIC DNA]</scope>
    <source>
        <strain evidence="6">4J27</strain>
    </source>
</reference>
<dbReference type="PROSITE" id="PS00622">
    <property type="entry name" value="HTH_LUXR_1"/>
    <property type="match status" value="1"/>
</dbReference>
<dbReference type="Gene3D" id="1.25.40.10">
    <property type="entry name" value="Tetratricopeptide repeat domain"/>
    <property type="match status" value="1"/>
</dbReference>
<dbReference type="RefSeq" id="WP_235436813.1">
    <property type="nucleotide sequence ID" value="NZ_CAQI01000059.1"/>
</dbReference>
<keyword evidence="2" id="KW-0238">DNA-binding</keyword>
<dbReference type="InterPro" id="IPR011990">
    <property type="entry name" value="TPR-like_helical_dom_sf"/>
</dbReference>
<dbReference type="InterPro" id="IPR041664">
    <property type="entry name" value="AAA_16"/>
</dbReference>
<dbReference type="Proteomes" id="UP000035722">
    <property type="component" value="Unassembled WGS sequence"/>
</dbReference>
<dbReference type="Pfam" id="PF00196">
    <property type="entry name" value="GerE"/>
    <property type="match status" value="1"/>
</dbReference>
<dbReference type="SUPFAM" id="SSF52540">
    <property type="entry name" value="P-loop containing nucleoside triphosphate hydrolases"/>
    <property type="match status" value="1"/>
</dbReference>
<evidence type="ECO:0000256" key="1">
    <source>
        <dbReference type="ARBA" id="ARBA00023015"/>
    </source>
</evidence>
<dbReference type="PRINTS" id="PR00038">
    <property type="entry name" value="HTHLUXR"/>
</dbReference>
<dbReference type="InterPro" id="IPR027417">
    <property type="entry name" value="P-loop_NTPase"/>
</dbReference>
<organism evidence="5 6">
    <name type="scientific">Pseudarthrobacter siccitolerans</name>
    <dbReference type="NCBI Taxonomy" id="861266"/>
    <lineage>
        <taxon>Bacteria</taxon>
        <taxon>Bacillati</taxon>
        <taxon>Actinomycetota</taxon>
        <taxon>Actinomycetes</taxon>
        <taxon>Micrococcales</taxon>
        <taxon>Micrococcaceae</taxon>
        <taxon>Pseudarthrobacter</taxon>
    </lineage>
</organism>
<protein>
    <submittedName>
        <fullName evidence="5">Bacterial regulatory s, luxR family protein</fullName>
    </submittedName>
</protein>
<sequence length="927" mass="101811">MVMHVDRMVQCDKMLDTAGKLVSFFYGWDPMSLIGRSRELDRILSVIRGPKEAALAVTGSRGLGKSALLSEIPRLSDYRTVFLRASVSESDWPLSGLTALLNGMDDPVLNRIADELRRDTSGALDVAAVSTMLLSGLHQRSSSRTLVVIDDADQLDPSSQAIIGYLARRLAGTDLAVFASVREDSTDSPFSSLPVLQLGALGYNDTVRMLEAIPARQAATAAVHAVAAASQGNPLAAVELYNALLERQAEGKYALPVPLPARGSFEAEFAATLGGLTPAARKTLDLLSLSFRSGITTLEKIHSEVWTGVDELLAAGMVSRSGPYLGIRDQLLRGYVFSAMTPAVRTASHRALAEAASDSDPYARRWHLSFTALERQTPFGLLRFAVELIREGEVAFAVEYIERALTINPWEAETAARLTTVAELLFNRGEFVYARRYLDWARRVTRNPALILRLTGLSFEIEFLQGAAVRASMVLRLVKEFGQHDPAYSAKLLAVGSLYFAERWELKDAAALLRYAEEFQGSASPECLAVVGKAKLLVEGISGNSENLKRKNDQAGSAWVAGLLVHGRALSYAEHHGLAQEAFAMVRNSAEPSHANWRETAAYLAVDNEIRAGNVRTAVKLIEDLELREPEMKYHRGMRYVFRVWRAHALGDEALARVNVADAQHFSGAESHRSITAQLAAIQGHFELMRGNLAESLAQLSRAAELGLEFGNPTLLRCEADLVEVLVRLGRHREASQALYKLESRSVGLRSPWLMIVVARSRAMLADGDQSLQLFCQALESRNGHDSLLERARTLLCYAERLGAFGRLREARDAMLRAKVMFDEAGADAWTQHVDSLLLDERVEPARAKGNPAMLMLADHERSLAQMVARGMRNKEIAATLYVSVRTVEVRLTAIYRKLGVESRAQLTALAAGKDNTAREPYVLPVL</sequence>
<keyword evidence="6" id="KW-1185">Reference proteome</keyword>
<evidence type="ECO:0000259" key="4">
    <source>
        <dbReference type="PROSITE" id="PS50043"/>
    </source>
</evidence>
<dbReference type="PANTHER" id="PTHR44688">
    <property type="entry name" value="DNA-BINDING TRANSCRIPTIONAL ACTIVATOR DEVR_DOSR"/>
    <property type="match status" value="1"/>
</dbReference>
<evidence type="ECO:0000313" key="6">
    <source>
        <dbReference type="Proteomes" id="UP000035722"/>
    </source>
</evidence>
<comment type="caution">
    <text evidence="5">The sequence shown here is derived from an EMBL/GenBank/DDBJ whole genome shotgun (WGS) entry which is preliminary data.</text>
</comment>
<dbReference type="PANTHER" id="PTHR44688:SF16">
    <property type="entry name" value="DNA-BINDING TRANSCRIPTIONAL ACTIVATOR DEVR_DOSR"/>
    <property type="match status" value="1"/>
</dbReference>
<proteinExistence type="predicted"/>
<dbReference type="SUPFAM" id="SSF46894">
    <property type="entry name" value="C-terminal effector domain of the bipartite response regulators"/>
    <property type="match status" value="1"/>
</dbReference>
<gene>
    <name evidence="5" type="ORF">ARTSIC4J27_4375</name>
</gene>
<dbReference type="InterPro" id="IPR000792">
    <property type="entry name" value="Tscrpt_reg_LuxR_C"/>
</dbReference>
<evidence type="ECO:0000256" key="2">
    <source>
        <dbReference type="ARBA" id="ARBA00023125"/>
    </source>
</evidence>
<feature type="domain" description="HTH luxR-type" evidence="4">
    <location>
        <begin position="850"/>
        <end position="915"/>
    </location>
</feature>
<dbReference type="Pfam" id="PF13191">
    <property type="entry name" value="AAA_16"/>
    <property type="match status" value="1"/>
</dbReference>
<dbReference type="SMART" id="SM00421">
    <property type="entry name" value="HTH_LUXR"/>
    <property type="match status" value="1"/>
</dbReference>
<dbReference type="EMBL" id="CAQI01000059">
    <property type="protein sequence ID" value="CCQ48370.1"/>
    <property type="molecule type" value="Genomic_DNA"/>
</dbReference>
<dbReference type="STRING" id="861266.ARTSIC4J27_4375"/>
<dbReference type="Gene3D" id="1.10.10.10">
    <property type="entry name" value="Winged helix-like DNA-binding domain superfamily/Winged helix DNA-binding domain"/>
    <property type="match status" value="1"/>
</dbReference>
<dbReference type="GO" id="GO:0003677">
    <property type="term" value="F:DNA binding"/>
    <property type="evidence" value="ECO:0007669"/>
    <property type="project" value="UniProtKB-KW"/>
</dbReference>